<accession>A0ACC3DF32</accession>
<feature type="non-terminal residue" evidence="1">
    <location>
        <position position="1"/>
    </location>
</feature>
<keyword evidence="2" id="KW-1185">Reference proteome</keyword>
<comment type="caution">
    <text evidence="1">The sequence shown here is derived from an EMBL/GenBank/DDBJ whole genome shotgun (WGS) entry which is preliminary data.</text>
</comment>
<dbReference type="EMBL" id="JAWDJW010005670">
    <property type="protein sequence ID" value="KAK3066936.1"/>
    <property type="molecule type" value="Genomic_DNA"/>
</dbReference>
<sequence>EEHGLPADRPLAESLQGGEGLGEGRVRDPHTGLPMNVGKYGTGEGGTDGSSNIRGYESGHQGPGNEGERTDWEGVKKANVPY</sequence>
<proteinExistence type="predicted"/>
<organism evidence="1 2">
    <name type="scientific">Coniosporium uncinatum</name>
    <dbReference type="NCBI Taxonomy" id="93489"/>
    <lineage>
        <taxon>Eukaryota</taxon>
        <taxon>Fungi</taxon>
        <taxon>Dikarya</taxon>
        <taxon>Ascomycota</taxon>
        <taxon>Pezizomycotina</taxon>
        <taxon>Dothideomycetes</taxon>
        <taxon>Dothideomycetes incertae sedis</taxon>
        <taxon>Coniosporium</taxon>
    </lineage>
</organism>
<reference evidence="1" key="1">
    <citation type="submission" date="2024-09" db="EMBL/GenBank/DDBJ databases">
        <title>Black Yeasts Isolated from many extreme environments.</title>
        <authorList>
            <person name="Coleine C."/>
            <person name="Stajich J.E."/>
            <person name="Selbmann L."/>
        </authorList>
    </citation>
    <scope>NUCLEOTIDE SEQUENCE</scope>
    <source>
        <strain evidence="1">CCFEE 5737</strain>
    </source>
</reference>
<gene>
    <name evidence="1" type="ORF">LTS18_001403</name>
</gene>
<name>A0ACC3DF32_9PEZI</name>
<protein>
    <submittedName>
        <fullName evidence="1">Uncharacterized protein</fullName>
    </submittedName>
</protein>
<evidence type="ECO:0000313" key="1">
    <source>
        <dbReference type="EMBL" id="KAK3066936.1"/>
    </source>
</evidence>
<dbReference type="Proteomes" id="UP001186974">
    <property type="component" value="Unassembled WGS sequence"/>
</dbReference>
<evidence type="ECO:0000313" key="2">
    <source>
        <dbReference type="Proteomes" id="UP001186974"/>
    </source>
</evidence>